<organism evidence="1 2">
    <name type="scientific">Gossypium davidsonii</name>
    <name type="common">Davidson's cotton</name>
    <name type="synonym">Gossypium klotzschianum subsp. davidsonii</name>
    <dbReference type="NCBI Taxonomy" id="34287"/>
    <lineage>
        <taxon>Eukaryota</taxon>
        <taxon>Viridiplantae</taxon>
        <taxon>Streptophyta</taxon>
        <taxon>Embryophyta</taxon>
        <taxon>Tracheophyta</taxon>
        <taxon>Spermatophyta</taxon>
        <taxon>Magnoliopsida</taxon>
        <taxon>eudicotyledons</taxon>
        <taxon>Gunneridae</taxon>
        <taxon>Pentapetalae</taxon>
        <taxon>rosids</taxon>
        <taxon>malvids</taxon>
        <taxon>Malvales</taxon>
        <taxon>Malvaceae</taxon>
        <taxon>Malvoideae</taxon>
        <taxon>Gossypium</taxon>
    </lineage>
</organism>
<reference evidence="1 2" key="1">
    <citation type="journal article" date="2019" name="Genome Biol. Evol.">
        <title>Insights into the evolution of the New World diploid cottons (Gossypium, subgenus Houzingenia) based on genome sequencing.</title>
        <authorList>
            <person name="Grover C.E."/>
            <person name="Arick M.A. 2nd"/>
            <person name="Thrash A."/>
            <person name="Conover J.L."/>
            <person name="Sanders W.S."/>
            <person name="Peterson D.G."/>
            <person name="Frelichowski J.E."/>
            <person name="Scheffler J.A."/>
            <person name="Scheffler B.E."/>
            <person name="Wendel J.F."/>
        </authorList>
    </citation>
    <scope>NUCLEOTIDE SEQUENCE [LARGE SCALE GENOMIC DNA]</scope>
    <source>
        <strain evidence="1">27</strain>
        <tissue evidence="1">Leaf</tissue>
    </source>
</reference>
<dbReference type="Proteomes" id="UP000593561">
    <property type="component" value="Unassembled WGS sequence"/>
</dbReference>
<dbReference type="PANTHER" id="PTHR48200">
    <property type="entry name" value="PROTEIN, PUTATIVE-RELATED"/>
    <property type="match status" value="1"/>
</dbReference>
<accession>A0A7J8T9Y8</accession>
<comment type="caution">
    <text evidence="1">The sequence shown here is derived from an EMBL/GenBank/DDBJ whole genome shotgun (WGS) entry which is preliminary data.</text>
</comment>
<evidence type="ECO:0000313" key="2">
    <source>
        <dbReference type="Proteomes" id="UP000593561"/>
    </source>
</evidence>
<proteinExistence type="predicted"/>
<evidence type="ECO:0000313" key="1">
    <source>
        <dbReference type="EMBL" id="MBA0634978.1"/>
    </source>
</evidence>
<dbReference type="EMBL" id="JABFAC010240048">
    <property type="protein sequence ID" value="MBA0634978.1"/>
    <property type="molecule type" value="Genomic_DNA"/>
</dbReference>
<protein>
    <recommendedName>
        <fullName evidence="3">Aminotransferase-like plant mobile domain-containing protein</fullName>
    </recommendedName>
</protein>
<dbReference type="AlphaFoldDB" id="A0A7J8T9Y8"/>
<evidence type="ECO:0008006" key="3">
    <source>
        <dbReference type="Google" id="ProtNLM"/>
    </source>
</evidence>
<gene>
    <name evidence="1" type="ORF">Godav_025986</name>
</gene>
<sequence length="98" mass="12190">MQNSLQELKEIWDRWNDETKHLFYSNYGDLPYLFDVKVDEKLFRALAQYWNPTYSCLLLGMWIWCLQWRNIQLYYIVQGFRLIRHIPEPRMSQHFGRN</sequence>
<keyword evidence="2" id="KW-1185">Reference proteome</keyword>
<name>A0A7J8T9Y8_GOSDV</name>
<dbReference type="PANTHER" id="PTHR48200:SF1">
    <property type="entry name" value="AMINOTRANSFERASE-LIKE PLANT MOBILE DOMAIN-CONTAINING PROTEIN"/>
    <property type="match status" value="1"/>
</dbReference>